<dbReference type="PANTHER" id="PTHR10502:SF196">
    <property type="entry name" value="ANNEXIN D4"/>
    <property type="match status" value="1"/>
</dbReference>
<evidence type="ECO:0000256" key="1">
    <source>
        <dbReference type="ARBA" id="ARBA00022723"/>
    </source>
</evidence>
<accession>A0AA38ZAK8</accession>
<dbReference type="AlphaFoldDB" id="A0AA38ZAK8"/>
<proteinExistence type="predicted"/>
<comment type="caution">
    <text evidence="6">The sequence shown here is derived from an EMBL/GenBank/DDBJ whole genome shotgun (WGS) entry which is preliminary data.</text>
</comment>
<keyword evidence="3" id="KW-0106">Calcium</keyword>
<keyword evidence="7" id="KW-1185">Reference proteome</keyword>
<evidence type="ECO:0000313" key="7">
    <source>
        <dbReference type="Proteomes" id="UP001168098"/>
    </source>
</evidence>
<dbReference type="PANTHER" id="PTHR10502">
    <property type="entry name" value="ANNEXIN"/>
    <property type="match status" value="1"/>
</dbReference>
<keyword evidence="2" id="KW-0677">Repeat</keyword>
<reference evidence="6 7" key="1">
    <citation type="journal article" date="2023" name="BMC Biotechnol.">
        <title>Vitis rotundifolia cv Carlos genome sequencing.</title>
        <authorList>
            <person name="Huff M."/>
            <person name="Hulse-Kemp A."/>
            <person name="Scheffler B."/>
            <person name="Youngblood R."/>
            <person name="Simpson S."/>
            <person name="Babiker E."/>
            <person name="Staton M."/>
        </authorList>
    </citation>
    <scope>NUCLEOTIDE SEQUENCE [LARGE SCALE GENOMIC DNA]</scope>
    <source>
        <tissue evidence="6">Leaf</tissue>
    </source>
</reference>
<evidence type="ECO:0008006" key="8">
    <source>
        <dbReference type="Google" id="ProtNLM"/>
    </source>
</evidence>
<name>A0AA38ZAK8_VITRO</name>
<dbReference type="GO" id="GO:0005886">
    <property type="term" value="C:plasma membrane"/>
    <property type="evidence" value="ECO:0007669"/>
    <property type="project" value="TreeGrafter"/>
</dbReference>
<dbReference type="PROSITE" id="PS51897">
    <property type="entry name" value="ANNEXIN_2"/>
    <property type="match status" value="3"/>
</dbReference>
<dbReference type="InterPro" id="IPR018502">
    <property type="entry name" value="Annexin_repeat"/>
</dbReference>
<evidence type="ECO:0000256" key="3">
    <source>
        <dbReference type="ARBA" id="ARBA00022837"/>
    </source>
</evidence>
<dbReference type="Gene3D" id="1.10.220.10">
    <property type="entry name" value="Annexin"/>
    <property type="match status" value="4"/>
</dbReference>
<organism evidence="6 7">
    <name type="scientific">Vitis rotundifolia</name>
    <name type="common">Muscadine grape</name>
    <dbReference type="NCBI Taxonomy" id="103349"/>
    <lineage>
        <taxon>Eukaryota</taxon>
        <taxon>Viridiplantae</taxon>
        <taxon>Streptophyta</taxon>
        <taxon>Embryophyta</taxon>
        <taxon>Tracheophyta</taxon>
        <taxon>Spermatophyta</taxon>
        <taxon>Magnoliopsida</taxon>
        <taxon>eudicotyledons</taxon>
        <taxon>Gunneridae</taxon>
        <taxon>Pentapetalae</taxon>
        <taxon>rosids</taxon>
        <taxon>Vitales</taxon>
        <taxon>Vitaceae</taxon>
        <taxon>Viteae</taxon>
        <taxon>Vitis</taxon>
    </lineage>
</organism>
<dbReference type="FunFam" id="1.10.220.10:FF:000006">
    <property type="entry name" value="Annexin"/>
    <property type="match status" value="1"/>
</dbReference>
<dbReference type="InterPro" id="IPR001464">
    <property type="entry name" value="Annexin"/>
</dbReference>
<dbReference type="FunFam" id="1.10.220.10:FF:000021">
    <property type="entry name" value="annexin D4"/>
    <property type="match status" value="1"/>
</dbReference>
<dbReference type="EMBL" id="JARBHA010000013">
    <property type="protein sequence ID" value="KAJ9685461.1"/>
    <property type="molecule type" value="Genomic_DNA"/>
</dbReference>
<dbReference type="FunFam" id="1.10.220.10:FF:000014">
    <property type="entry name" value="annexin D4"/>
    <property type="match status" value="1"/>
</dbReference>
<dbReference type="GO" id="GO:0009408">
    <property type="term" value="P:response to heat"/>
    <property type="evidence" value="ECO:0007669"/>
    <property type="project" value="TreeGrafter"/>
</dbReference>
<evidence type="ECO:0000256" key="5">
    <source>
        <dbReference type="ARBA" id="ARBA00023302"/>
    </source>
</evidence>
<keyword evidence="4" id="KW-0041">Annexin</keyword>
<dbReference type="GO" id="GO:0005544">
    <property type="term" value="F:calcium-dependent phospholipid binding"/>
    <property type="evidence" value="ECO:0007669"/>
    <property type="project" value="UniProtKB-KW"/>
</dbReference>
<dbReference type="SUPFAM" id="SSF47874">
    <property type="entry name" value="Annexin"/>
    <property type="match status" value="2"/>
</dbReference>
<dbReference type="PRINTS" id="PR00196">
    <property type="entry name" value="ANNEXIN"/>
</dbReference>
<evidence type="ECO:0000313" key="6">
    <source>
        <dbReference type="EMBL" id="KAJ9685461.1"/>
    </source>
</evidence>
<dbReference type="InterPro" id="IPR037104">
    <property type="entry name" value="Annexin_sf"/>
</dbReference>
<dbReference type="Pfam" id="PF00191">
    <property type="entry name" value="Annexin"/>
    <property type="match status" value="4"/>
</dbReference>
<dbReference type="Proteomes" id="UP001168098">
    <property type="component" value="Unassembled WGS sequence"/>
</dbReference>
<evidence type="ECO:0000256" key="4">
    <source>
        <dbReference type="ARBA" id="ARBA00023216"/>
    </source>
</evidence>
<dbReference type="GO" id="GO:0005737">
    <property type="term" value="C:cytoplasm"/>
    <property type="evidence" value="ECO:0007669"/>
    <property type="project" value="TreeGrafter"/>
</dbReference>
<gene>
    <name evidence="6" type="ORF">PVL29_017483</name>
</gene>
<keyword evidence="1" id="KW-0479">Metal-binding</keyword>
<evidence type="ECO:0000256" key="2">
    <source>
        <dbReference type="ARBA" id="ARBA00022737"/>
    </source>
</evidence>
<dbReference type="GO" id="GO:0005509">
    <property type="term" value="F:calcium ion binding"/>
    <property type="evidence" value="ECO:0007669"/>
    <property type="project" value="InterPro"/>
</dbReference>
<protein>
    <recommendedName>
        <fullName evidence="8">Annexin</fullName>
    </recommendedName>
</protein>
<dbReference type="GO" id="GO:0009414">
    <property type="term" value="P:response to water deprivation"/>
    <property type="evidence" value="ECO:0007669"/>
    <property type="project" value="TreeGrafter"/>
</dbReference>
<dbReference type="GO" id="GO:0009651">
    <property type="term" value="P:response to salt stress"/>
    <property type="evidence" value="ECO:0007669"/>
    <property type="project" value="TreeGrafter"/>
</dbReference>
<keyword evidence="5" id="KW-0111">Calcium/phospholipid-binding</keyword>
<dbReference type="SMART" id="SM00335">
    <property type="entry name" value="ANX"/>
    <property type="match status" value="4"/>
</dbReference>
<sequence>MVEVKKDTILVASNKRRKKQTNKEGKTIMSSSDALAKSFSVSHSGLFGVDEKSMLEILVKWQPEDLSTFRNETSYIFLKDERFPFEKCEEILLKILKREFKRFKDAVVQWTMHPWERDARMARKALKRGSQAYGLLIELACTRSSDELLGARRAYQSLYSESIEEDVACRVEGIQRQFLVALVSSYRYEGSRKNDVAIKSDAQKLNKAIRNGDKTMLIKDEEIVRILTTRSKPHLEAVFKCYYDDFGKDIGEDLGEESGLKDTIYCLCAPPAYFSKTLDSAMKANANKNEKEALTRVIVTRTDVDMKDIAEEYNKLYGTPLTKKIEDVALGNYKDFLVTLVQRALNKGRILGVDEKSMLEILVKWHPEDLTTFRNENFSIFLKDKYFLFERWQDYHIAFLVKEFLRFQDVVVQWTMHPWERDARMARKALDGRPQAYGLLIELACTRSSEELLGARKAYQSLYGESIEEDVASRVEGIERQCWLGHCER</sequence>
<dbReference type="GO" id="GO:0001786">
    <property type="term" value="F:phosphatidylserine binding"/>
    <property type="evidence" value="ECO:0007669"/>
    <property type="project" value="TreeGrafter"/>
</dbReference>
<dbReference type="GO" id="GO:0009409">
    <property type="term" value="P:response to cold"/>
    <property type="evidence" value="ECO:0007669"/>
    <property type="project" value="TreeGrafter"/>
</dbReference>